<comment type="caution">
    <text evidence="2">The sequence shown here is derived from an EMBL/GenBank/DDBJ whole genome shotgun (WGS) entry which is preliminary data.</text>
</comment>
<proteinExistence type="predicted"/>
<dbReference type="GeneID" id="300574355"/>
<organism evidence="2 3">
    <name type="scientific">Trichoderma ghanense</name>
    <dbReference type="NCBI Taxonomy" id="65468"/>
    <lineage>
        <taxon>Eukaryota</taxon>
        <taxon>Fungi</taxon>
        <taxon>Dikarya</taxon>
        <taxon>Ascomycota</taxon>
        <taxon>Pezizomycotina</taxon>
        <taxon>Sordariomycetes</taxon>
        <taxon>Hypocreomycetidae</taxon>
        <taxon>Hypocreales</taxon>
        <taxon>Hypocreaceae</taxon>
        <taxon>Trichoderma</taxon>
    </lineage>
</organism>
<keyword evidence="3" id="KW-1185">Reference proteome</keyword>
<reference evidence="2 3" key="1">
    <citation type="submission" date="2018-01" db="EMBL/GenBank/DDBJ databases">
        <title>Genome characterization of the sugarcane-associated fungus Trichoderma ghanense CCMA-1212 and their application in lignocelulose bioconversion.</title>
        <authorList>
            <person name="Steindorff A.S."/>
            <person name="Mendes T.D."/>
            <person name="Vilela E.S.D."/>
            <person name="Rodrigues D.S."/>
            <person name="Formighieri E.F."/>
            <person name="Melo I.S."/>
            <person name="Favaro L.C.L."/>
        </authorList>
    </citation>
    <scope>NUCLEOTIDE SEQUENCE [LARGE SCALE GENOMIC DNA]</scope>
    <source>
        <strain evidence="2 3">CCMA-1212</strain>
    </source>
</reference>
<evidence type="ECO:0000313" key="3">
    <source>
        <dbReference type="Proteomes" id="UP001642720"/>
    </source>
</evidence>
<evidence type="ECO:0000313" key="2">
    <source>
        <dbReference type="EMBL" id="TFB05507.1"/>
    </source>
</evidence>
<accession>A0ABY2HDC9</accession>
<feature type="compositionally biased region" description="Basic and acidic residues" evidence="1">
    <location>
        <begin position="35"/>
        <end position="48"/>
    </location>
</feature>
<gene>
    <name evidence="2" type="ORF">CCMA1212_002523</name>
</gene>
<dbReference type="EMBL" id="PPTA01000003">
    <property type="protein sequence ID" value="TFB05507.1"/>
    <property type="molecule type" value="Genomic_DNA"/>
</dbReference>
<dbReference type="Proteomes" id="UP001642720">
    <property type="component" value="Unassembled WGS sequence"/>
</dbReference>
<evidence type="ECO:0000256" key="1">
    <source>
        <dbReference type="SAM" id="MobiDB-lite"/>
    </source>
</evidence>
<feature type="compositionally biased region" description="Basic and acidic residues" evidence="1">
    <location>
        <begin position="10"/>
        <end position="24"/>
    </location>
</feature>
<dbReference type="RefSeq" id="XP_073561708.1">
    <property type="nucleotide sequence ID" value="XM_073699905.1"/>
</dbReference>
<feature type="region of interest" description="Disordered" evidence="1">
    <location>
        <begin position="93"/>
        <end position="125"/>
    </location>
</feature>
<name>A0ABY2HDC9_9HYPO</name>
<feature type="region of interest" description="Disordered" evidence="1">
    <location>
        <begin position="1"/>
        <end position="80"/>
    </location>
</feature>
<protein>
    <submittedName>
        <fullName evidence="2">Uncharacterized protein</fullName>
    </submittedName>
</protein>
<sequence>MSAGLVPKSGPDRRGASDADHRTFEGAAEACGLRPVERLQRGLQEKGARPQNAMAPPSFAATPHVRQGHGPPGHGDGGSRAVRVFASHRRLGWDGRGGGVRFQGSRPSHGGLGIEAGPPKIDEGGQTYEARSAAHLPPQLPCLRVKRSHDKKSPAWNTRRCRTGMDLDERPLQSWI</sequence>